<accession>A0A6J6X1M5</accession>
<dbReference type="AlphaFoldDB" id="A0A6J6X1M5"/>
<gene>
    <name evidence="2" type="ORF">UFOPK2958_01057</name>
</gene>
<feature type="domain" description="Dienelactone hydrolase" evidence="1">
    <location>
        <begin position="21"/>
        <end position="230"/>
    </location>
</feature>
<dbReference type="Pfam" id="PF01738">
    <property type="entry name" value="DLH"/>
    <property type="match status" value="1"/>
</dbReference>
<reference evidence="2" key="1">
    <citation type="submission" date="2020-05" db="EMBL/GenBank/DDBJ databases">
        <authorList>
            <person name="Chiriac C."/>
            <person name="Salcher M."/>
            <person name="Ghai R."/>
            <person name="Kavagutti S V."/>
        </authorList>
    </citation>
    <scope>NUCLEOTIDE SEQUENCE</scope>
</reference>
<dbReference type="PANTHER" id="PTHR46623:SF6">
    <property type="entry name" value="ALPHA_BETA-HYDROLASES SUPERFAMILY PROTEIN"/>
    <property type="match status" value="1"/>
</dbReference>
<dbReference type="PANTHER" id="PTHR46623">
    <property type="entry name" value="CARBOXYMETHYLENEBUTENOLIDASE-RELATED"/>
    <property type="match status" value="1"/>
</dbReference>
<proteinExistence type="predicted"/>
<organism evidence="2">
    <name type="scientific">freshwater metagenome</name>
    <dbReference type="NCBI Taxonomy" id="449393"/>
    <lineage>
        <taxon>unclassified sequences</taxon>
        <taxon>metagenomes</taxon>
        <taxon>ecological metagenomes</taxon>
    </lineage>
</organism>
<dbReference type="InterPro" id="IPR029058">
    <property type="entry name" value="AB_hydrolase_fold"/>
</dbReference>
<dbReference type="SUPFAM" id="SSF53474">
    <property type="entry name" value="alpha/beta-Hydrolases"/>
    <property type="match status" value="1"/>
</dbReference>
<sequence>MTIRQALPSGLPVNVAGESAAPRAIIVLQEGVGVNDHIREVTDRFAAAGYLAIAPELFHRDGSPEIAYDDFVSALTHMGNFTRAGLEGDIRDTVEHLGTLDIESPSIGIVGYCMGGTVATFVDTLGIVGAAVSFYGGGVTSGRFGLPSLVELAPEIKAPWLGLFGGLDKGIPMDQVDELEEAMADTEPVTEVVVYDKADHGFHCDDRNNVFNAEAAADAAARALEFFNEHLR</sequence>
<dbReference type="InterPro" id="IPR051049">
    <property type="entry name" value="Dienelactone_hydrolase-like"/>
</dbReference>
<name>A0A6J6X1M5_9ZZZZ</name>
<evidence type="ECO:0000259" key="1">
    <source>
        <dbReference type="Pfam" id="PF01738"/>
    </source>
</evidence>
<protein>
    <submittedName>
        <fullName evidence="2">Unannotated protein</fullName>
    </submittedName>
</protein>
<evidence type="ECO:0000313" key="2">
    <source>
        <dbReference type="EMBL" id="CAB4789433.1"/>
    </source>
</evidence>
<dbReference type="InterPro" id="IPR002925">
    <property type="entry name" value="Dienelactn_hydro"/>
</dbReference>
<dbReference type="Gene3D" id="3.40.50.1820">
    <property type="entry name" value="alpha/beta hydrolase"/>
    <property type="match status" value="1"/>
</dbReference>
<dbReference type="GO" id="GO:0016787">
    <property type="term" value="F:hydrolase activity"/>
    <property type="evidence" value="ECO:0007669"/>
    <property type="project" value="InterPro"/>
</dbReference>
<dbReference type="EMBL" id="CAFAAB010000126">
    <property type="protein sequence ID" value="CAB4789433.1"/>
    <property type="molecule type" value="Genomic_DNA"/>
</dbReference>